<evidence type="ECO:0000256" key="1">
    <source>
        <dbReference type="SAM" id="SignalP"/>
    </source>
</evidence>
<feature type="signal peptide" evidence="1">
    <location>
        <begin position="1"/>
        <end position="18"/>
    </location>
</feature>
<evidence type="ECO:0000313" key="3">
    <source>
        <dbReference type="Proteomes" id="UP000318126"/>
    </source>
</evidence>
<dbReference type="AlphaFoldDB" id="A0A553JUL7"/>
<dbReference type="PROSITE" id="PS51257">
    <property type="entry name" value="PROKAR_LIPOPROTEIN"/>
    <property type="match status" value="1"/>
</dbReference>
<organism evidence="2 3">
    <name type="scientific">Shewanella hanedai</name>
    <name type="common">Alteromonas hanedai</name>
    <dbReference type="NCBI Taxonomy" id="25"/>
    <lineage>
        <taxon>Bacteria</taxon>
        <taxon>Pseudomonadati</taxon>
        <taxon>Pseudomonadota</taxon>
        <taxon>Gammaproteobacteria</taxon>
        <taxon>Alteromonadales</taxon>
        <taxon>Shewanellaceae</taxon>
        <taxon>Shewanella</taxon>
    </lineage>
</organism>
<reference evidence="3" key="1">
    <citation type="submission" date="2019-07" db="EMBL/GenBank/DDBJ databases">
        <title>Shewanella sp. YLB-08 draft genomic sequence.</title>
        <authorList>
            <person name="Yu L."/>
        </authorList>
    </citation>
    <scope>NUCLEOTIDE SEQUENCE [LARGE SCALE GENOMIC DNA]</scope>
    <source>
        <strain evidence="3">JCM 20706</strain>
    </source>
</reference>
<protein>
    <recommendedName>
        <fullName evidence="4">Lipoprotein</fullName>
    </recommendedName>
</protein>
<name>A0A553JUL7_SHEHA</name>
<evidence type="ECO:0000313" key="2">
    <source>
        <dbReference type="EMBL" id="TRY16145.1"/>
    </source>
</evidence>
<dbReference type="RefSeq" id="WP_143562590.1">
    <property type="nucleotide sequence ID" value="NZ_BMPL01000001.1"/>
</dbReference>
<comment type="caution">
    <text evidence="2">The sequence shown here is derived from an EMBL/GenBank/DDBJ whole genome shotgun (WGS) entry which is preliminary data.</text>
</comment>
<sequence>MRILITISLFVLSLTGCADRALTQMGSEAIVYQELHHFVIEPKKAGDKAEIEAQLDRIIDRFTHGLEQTLWTLSYRTEIDKSWVTLTKRKLLSLGLSPDRVSVEPLPLGHSVIDIRVGQYKLKTQECQRGIYGKMGSDIGCYVDSMRLKQVRDPQTLTVKGGV</sequence>
<proteinExistence type="predicted"/>
<keyword evidence="3" id="KW-1185">Reference proteome</keyword>
<keyword evidence="1" id="KW-0732">Signal</keyword>
<evidence type="ECO:0008006" key="4">
    <source>
        <dbReference type="Google" id="ProtNLM"/>
    </source>
</evidence>
<feature type="chain" id="PRO_5021765618" description="Lipoprotein" evidence="1">
    <location>
        <begin position="19"/>
        <end position="163"/>
    </location>
</feature>
<accession>A0A553JUL7</accession>
<gene>
    <name evidence="2" type="ORF">FN961_00495</name>
</gene>
<dbReference type="OrthoDB" id="6266206at2"/>
<dbReference type="EMBL" id="VKGK01000001">
    <property type="protein sequence ID" value="TRY16145.1"/>
    <property type="molecule type" value="Genomic_DNA"/>
</dbReference>
<dbReference type="Proteomes" id="UP000318126">
    <property type="component" value="Unassembled WGS sequence"/>
</dbReference>